<comment type="caution">
    <text evidence="1">The sequence shown here is derived from an EMBL/GenBank/DDBJ whole genome shotgun (WGS) entry which is preliminary data.</text>
</comment>
<dbReference type="NCBIfam" id="TIGR00026">
    <property type="entry name" value="hi_GC_TIGR00026"/>
    <property type="match status" value="1"/>
</dbReference>
<dbReference type="RefSeq" id="WP_344671216.1">
    <property type="nucleotide sequence ID" value="NZ_BAAAQN010000076.1"/>
</dbReference>
<keyword evidence="2" id="KW-1185">Reference proteome</keyword>
<dbReference type="InterPro" id="IPR004378">
    <property type="entry name" value="F420H2_quin_Rdtase"/>
</dbReference>
<name>A0ABP5H0I0_9ACTN</name>
<organism evidence="1 2">
    <name type="scientific">Catenulispora yoronensis</name>
    <dbReference type="NCBI Taxonomy" id="450799"/>
    <lineage>
        <taxon>Bacteria</taxon>
        <taxon>Bacillati</taxon>
        <taxon>Actinomycetota</taxon>
        <taxon>Actinomycetes</taxon>
        <taxon>Catenulisporales</taxon>
        <taxon>Catenulisporaceae</taxon>
        <taxon>Catenulispora</taxon>
    </lineage>
</organism>
<dbReference type="EMBL" id="BAAAQN010000076">
    <property type="protein sequence ID" value="GAA2059776.1"/>
    <property type="molecule type" value="Genomic_DNA"/>
</dbReference>
<dbReference type="Gene3D" id="2.30.110.10">
    <property type="entry name" value="Electron Transport, Fmn-binding Protein, Chain A"/>
    <property type="match status" value="1"/>
</dbReference>
<gene>
    <name evidence="1" type="ORF">GCM10009839_82810</name>
</gene>
<dbReference type="Proteomes" id="UP001500751">
    <property type="component" value="Unassembled WGS sequence"/>
</dbReference>
<reference evidence="2" key="1">
    <citation type="journal article" date="2019" name="Int. J. Syst. Evol. Microbiol.">
        <title>The Global Catalogue of Microorganisms (GCM) 10K type strain sequencing project: providing services to taxonomists for standard genome sequencing and annotation.</title>
        <authorList>
            <consortium name="The Broad Institute Genomics Platform"/>
            <consortium name="The Broad Institute Genome Sequencing Center for Infectious Disease"/>
            <person name="Wu L."/>
            <person name="Ma J."/>
        </authorList>
    </citation>
    <scope>NUCLEOTIDE SEQUENCE [LARGE SCALE GENOMIC DNA]</scope>
    <source>
        <strain evidence="2">JCM 16014</strain>
    </source>
</reference>
<evidence type="ECO:0008006" key="3">
    <source>
        <dbReference type="Google" id="ProtNLM"/>
    </source>
</evidence>
<evidence type="ECO:0000313" key="2">
    <source>
        <dbReference type="Proteomes" id="UP001500751"/>
    </source>
</evidence>
<evidence type="ECO:0000313" key="1">
    <source>
        <dbReference type="EMBL" id="GAA2059776.1"/>
    </source>
</evidence>
<dbReference type="InterPro" id="IPR012349">
    <property type="entry name" value="Split_barrel_FMN-bd"/>
</dbReference>
<accession>A0ABP5H0I0</accession>
<sequence length="162" mass="17477">MGTETEAAGRPAGKAQTLRLQGLANAFTRTALSTPGVAKGIGRYLILLYVVGRKSGKKYTVPIAYIEHDGKVLVGTQFGWARNLATGQDLRVRYKGKVRTAEVEVVAGEQRTIDLYAALCRANHNFAKFHNIAIGADGEPDPANLREAYQQGAKAILLTPKP</sequence>
<proteinExistence type="predicted"/>
<protein>
    <recommendedName>
        <fullName evidence="3">DUF385 domain-containing protein</fullName>
    </recommendedName>
</protein>
<dbReference type="Pfam" id="PF04075">
    <property type="entry name" value="F420H2_quin_red"/>
    <property type="match status" value="1"/>
</dbReference>